<sequence length="85" mass="8005">MSRFAKAAFVTTTTGLVLAGAAAPTLAATDADAAVAGSTPGLFPGRSARFAADGSALLGPVLGNVGGAHGSGAAALFGQGPALHR</sequence>
<protein>
    <submittedName>
        <fullName evidence="2">Uncharacterized protein</fullName>
    </submittedName>
</protein>
<evidence type="ECO:0000256" key="1">
    <source>
        <dbReference type="SAM" id="SignalP"/>
    </source>
</evidence>
<organism evidence="2 3">
    <name type="scientific">Wenjunlia vitaminophila</name>
    <name type="common">Streptomyces vitaminophilus</name>
    <dbReference type="NCBI Taxonomy" id="76728"/>
    <lineage>
        <taxon>Bacteria</taxon>
        <taxon>Bacillati</taxon>
        <taxon>Actinomycetota</taxon>
        <taxon>Actinomycetes</taxon>
        <taxon>Kitasatosporales</taxon>
        <taxon>Streptomycetaceae</taxon>
        <taxon>Wenjunlia</taxon>
    </lineage>
</organism>
<dbReference type="STRING" id="76728.AQ490_18830"/>
<evidence type="ECO:0000313" key="3">
    <source>
        <dbReference type="Proteomes" id="UP000050867"/>
    </source>
</evidence>
<dbReference type="Proteomes" id="UP000050867">
    <property type="component" value="Unassembled WGS sequence"/>
</dbReference>
<dbReference type="RefSeq" id="WP_018386842.1">
    <property type="nucleotide sequence ID" value="NZ_LLZU01000010.1"/>
</dbReference>
<comment type="caution">
    <text evidence="2">The sequence shown here is derived from an EMBL/GenBank/DDBJ whole genome shotgun (WGS) entry which is preliminary data.</text>
</comment>
<keyword evidence="3" id="KW-1185">Reference proteome</keyword>
<gene>
    <name evidence="2" type="ORF">AQ490_18830</name>
</gene>
<reference evidence="2 3" key="1">
    <citation type="submission" date="2015-10" db="EMBL/GenBank/DDBJ databases">
        <title>Draft genome sequence of pyrrolomycin-producing Streptomyces vitaminophilus.</title>
        <authorList>
            <person name="Graham D.E."/>
            <person name="Mahan K.M."/>
            <person name="Klingeman D.M."/>
            <person name="Hettich R.L."/>
            <person name="Parry R.J."/>
        </authorList>
    </citation>
    <scope>NUCLEOTIDE SEQUENCE [LARGE SCALE GENOMIC DNA]</scope>
    <source>
        <strain evidence="2 3">ATCC 31673</strain>
    </source>
</reference>
<feature type="chain" id="PRO_5038792840" evidence="1">
    <location>
        <begin position="28"/>
        <end position="85"/>
    </location>
</feature>
<feature type="signal peptide" evidence="1">
    <location>
        <begin position="1"/>
        <end position="27"/>
    </location>
</feature>
<dbReference type="EMBL" id="LLZU01000010">
    <property type="protein sequence ID" value="KRV49757.1"/>
    <property type="molecule type" value="Genomic_DNA"/>
</dbReference>
<name>A0A0T6LUH8_WENVI</name>
<dbReference type="AlphaFoldDB" id="A0A0T6LUH8"/>
<accession>A0A0T6LUH8</accession>
<proteinExistence type="predicted"/>
<evidence type="ECO:0000313" key="2">
    <source>
        <dbReference type="EMBL" id="KRV49757.1"/>
    </source>
</evidence>
<keyword evidence="1" id="KW-0732">Signal</keyword>